<dbReference type="PANTHER" id="PTHR43322:SF1">
    <property type="entry name" value="1-DEOXY-D-XYLULOSE-5-PHOSPHATE SYNTHASE"/>
    <property type="match status" value="1"/>
</dbReference>
<protein>
    <recommendedName>
        <fullName evidence="5">1-deoxy-D-xylulose-5-phosphate synthase</fullName>
        <ecNumber evidence="5">2.2.1.7</ecNumber>
    </recommendedName>
</protein>
<evidence type="ECO:0000256" key="10">
    <source>
        <dbReference type="ARBA" id="ARBA00023052"/>
    </source>
</evidence>
<dbReference type="SUPFAM" id="SSF52922">
    <property type="entry name" value="TK C-terminal domain-like"/>
    <property type="match status" value="1"/>
</dbReference>
<evidence type="ECO:0000256" key="9">
    <source>
        <dbReference type="ARBA" id="ARBA00022977"/>
    </source>
</evidence>
<evidence type="ECO:0000256" key="1">
    <source>
        <dbReference type="ARBA" id="ARBA00001946"/>
    </source>
</evidence>
<dbReference type="Gene3D" id="3.40.50.920">
    <property type="match status" value="1"/>
</dbReference>
<dbReference type="RefSeq" id="WP_022348286.1">
    <property type="nucleotide sequence ID" value="NZ_JGCY01000398.1"/>
</dbReference>
<dbReference type="NCBIfam" id="NF003933">
    <property type="entry name" value="PRK05444.2-2"/>
    <property type="match status" value="1"/>
</dbReference>
<dbReference type="UniPathway" id="UPA00064">
    <property type="reaction ID" value="UER00091"/>
</dbReference>
<evidence type="ECO:0000256" key="11">
    <source>
        <dbReference type="ARBA" id="ARBA00023229"/>
    </source>
</evidence>
<evidence type="ECO:0000259" key="12">
    <source>
        <dbReference type="SMART" id="SM00861"/>
    </source>
</evidence>
<evidence type="ECO:0000313" key="14">
    <source>
        <dbReference type="Proteomes" id="UP000020529"/>
    </source>
</evidence>
<dbReference type="GO" id="GO:0009228">
    <property type="term" value="P:thiamine biosynthetic process"/>
    <property type="evidence" value="ECO:0007669"/>
    <property type="project" value="UniProtKB-KW"/>
</dbReference>
<evidence type="ECO:0000256" key="3">
    <source>
        <dbReference type="ARBA" id="ARBA00011081"/>
    </source>
</evidence>
<keyword evidence="7" id="KW-0479">Metal-binding</keyword>
<dbReference type="GO" id="GO:0005829">
    <property type="term" value="C:cytosol"/>
    <property type="evidence" value="ECO:0007669"/>
    <property type="project" value="TreeGrafter"/>
</dbReference>
<dbReference type="GO" id="GO:0016114">
    <property type="term" value="P:terpenoid biosynthetic process"/>
    <property type="evidence" value="ECO:0007669"/>
    <property type="project" value="InterPro"/>
</dbReference>
<evidence type="ECO:0000313" key="13">
    <source>
        <dbReference type="EMBL" id="EXY72717.1"/>
    </source>
</evidence>
<evidence type="ECO:0000256" key="6">
    <source>
        <dbReference type="ARBA" id="ARBA00022679"/>
    </source>
</evidence>
<evidence type="ECO:0000256" key="5">
    <source>
        <dbReference type="ARBA" id="ARBA00013150"/>
    </source>
</evidence>
<dbReference type="Pfam" id="PF13292">
    <property type="entry name" value="DXP_synthase_N"/>
    <property type="match status" value="2"/>
</dbReference>
<dbReference type="PANTHER" id="PTHR43322">
    <property type="entry name" value="1-D-DEOXYXYLULOSE 5-PHOSPHATE SYNTHASE-RELATED"/>
    <property type="match status" value="1"/>
</dbReference>
<dbReference type="SUPFAM" id="SSF52518">
    <property type="entry name" value="Thiamin diphosphate-binding fold (THDP-binding)"/>
    <property type="match status" value="2"/>
</dbReference>
<evidence type="ECO:0000256" key="7">
    <source>
        <dbReference type="ARBA" id="ARBA00022723"/>
    </source>
</evidence>
<comment type="caution">
    <text evidence="13">The sequence shown here is derived from an EMBL/GenBank/DDBJ whole genome shotgun (WGS) entry which is preliminary data.</text>
</comment>
<reference evidence="13 14" key="1">
    <citation type="submission" date="2014-02" db="EMBL/GenBank/DDBJ databases">
        <authorList>
            <person name="Sears C."/>
            <person name="Carroll K."/>
            <person name="Sack B.R."/>
            <person name="Qadri F."/>
            <person name="Myers L.L."/>
            <person name="Chung G.-T."/>
            <person name="Escheverria P."/>
            <person name="Fraser C.M."/>
            <person name="Sadzewicz L."/>
            <person name="Shefchek K.A."/>
            <person name="Tallon L."/>
            <person name="Das S.P."/>
            <person name="Daugherty S."/>
            <person name="Mongodin E.F."/>
        </authorList>
    </citation>
    <scope>NUCLEOTIDE SEQUENCE [LARGE SCALE GENOMIC DNA]</scope>
    <source>
        <strain evidence="14">3988T(B)14</strain>
    </source>
</reference>
<dbReference type="CDD" id="cd07033">
    <property type="entry name" value="TPP_PYR_DXS_TK_like"/>
    <property type="match status" value="1"/>
</dbReference>
<dbReference type="CDD" id="cd02007">
    <property type="entry name" value="TPP_DXS"/>
    <property type="match status" value="1"/>
</dbReference>
<dbReference type="GO" id="GO:0008661">
    <property type="term" value="F:1-deoxy-D-xylulose-5-phosphate synthase activity"/>
    <property type="evidence" value="ECO:0007669"/>
    <property type="project" value="UniProtKB-EC"/>
</dbReference>
<organism evidence="13 14">
    <name type="scientific">Bacteroides fragilis str. 3988T(B)14</name>
    <dbReference type="NCBI Taxonomy" id="1339315"/>
    <lineage>
        <taxon>Bacteria</taxon>
        <taxon>Pseudomonadati</taxon>
        <taxon>Bacteroidota</taxon>
        <taxon>Bacteroidia</taxon>
        <taxon>Bacteroidales</taxon>
        <taxon>Bacteroidaceae</taxon>
        <taxon>Bacteroides</taxon>
    </lineage>
</organism>
<evidence type="ECO:0000256" key="2">
    <source>
        <dbReference type="ARBA" id="ARBA00004980"/>
    </source>
</evidence>
<dbReference type="EC" id="2.2.1.7" evidence="5"/>
<sequence length="586" mass="64428">MYIEKINSPKDIKELSVEQLSVLAEEVRTALIRKLSEHGGHIGPNLGMVETTIALHYVFNSPIDKIVFDVSHQSYVHKMLTGRMAAFLDPAKYDDVTGYTNPDESEHDFFTIGHTSTSVSLAMGLAKGRDLTGGKENIIAVIGDGSLSGGEALEGLNNAAMLGSNMIIIVNDNDQSIAENHGGLYKGLKELRDTNGESPDNIFKAMGLEYYYLGDGHDVSALIKLFTSVKDIDRAVVLHIHTIKGKGLKYAEENKEYWHAGGPFHIEDGSPKGPGWPVNETVRESVLDLIEKRSDVVAITAGTPSVIGFTEDYRKRAGKQFVDVGIAEEHAVAMASGIARNGGTPIFGVFSPFLQRTYDQLSSDLCLNNNPAVIMVFMASVYGMNSNTHLGIYDIPMISHIPNLVYLAPTSKEEYLAMFKYATTQKAHPIAIRIPMMMPETGIEDITDYSLLNKYQVVRKGSGVAIIALGDFFELGVQIADKYKILTGNDVTLINPKFITGIDEELLECLKTDHKLVLTLEDGIVEGGFGQTIASFYGLSDMKVKNYGIKKSFPTDFRPEELMRENGLSVEQIVEDIKSVCREHVM</sequence>
<dbReference type="NCBIfam" id="NF008968">
    <property type="entry name" value="PRK12315.1"/>
    <property type="match status" value="1"/>
</dbReference>
<keyword evidence="9" id="KW-0784">Thiamine biosynthesis</keyword>
<comment type="similarity">
    <text evidence="3">Belongs to the transketolase family. DXPS subfamily.</text>
</comment>
<dbReference type="AlphaFoldDB" id="A0A015SR50"/>
<dbReference type="SMART" id="SM00861">
    <property type="entry name" value="Transket_pyr"/>
    <property type="match status" value="1"/>
</dbReference>
<comment type="pathway">
    <text evidence="2">Metabolic intermediate biosynthesis; 1-deoxy-D-xylulose 5-phosphate biosynthesis; 1-deoxy-D-xylulose 5-phosphate from D-glyceraldehyde 3-phosphate and pyruvate: step 1/1.</text>
</comment>
<dbReference type="Gene3D" id="3.40.50.970">
    <property type="match status" value="2"/>
</dbReference>
<dbReference type="InterPro" id="IPR009014">
    <property type="entry name" value="Transketo_C/PFOR_II"/>
</dbReference>
<dbReference type="InterPro" id="IPR029061">
    <property type="entry name" value="THDP-binding"/>
</dbReference>
<dbReference type="GO" id="GO:0046872">
    <property type="term" value="F:metal ion binding"/>
    <property type="evidence" value="ECO:0007669"/>
    <property type="project" value="UniProtKB-KW"/>
</dbReference>
<dbReference type="EMBL" id="JGCY01000398">
    <property type="protein sequence ID" value="EXY72717.1"/>
    <property type="molecule type" value="Genomic_DNA"/>
</dbReference>
<dbReference type="Proteomes" id="UP000020529">
    <property type="component" value="Unassembled WGS sequence"/>
</dbReference>
<keyword evidence="8" id="KW-0460">Magnesium</keyword>
<dbReference type="InterPro" id="IPR005477">
    <property type="entry name" value="Dxylulose-5-P_synthase"/>
</dbReference>
<dbReference type="Pfam" id="PF02780">
    <property type="entry name" value="Transketolase_C"/>
    <property type="match status" value="1"/>
</dbReference>
<dbReference type="Pfam" id="PF02779">
    <property type="entry name" value="Transket_pyr"/>
    <property type="match status" value="1"/>
</dbReference>
<gene>
    <name evidence="13" type="ORF">M124_3637</name>
</gene>
<dbReference type="FunFam" id="3.40.50.970:FF:000010">
    <property type="entry name" value="1-deoxy-D-xylulose-5-phosphate synthase"/>
    <property type="match status" value="1"/>
</dbReference>
<accession>A0A015SR50</accession>
<name>A0A015SR50_BACFG</name>
<evidence type="ECO:0000256" key="4">
    <source>
        <dbReference type="ARBA" id="ARBA00011738"/>
    </source>
</evidence>
<feature type="domain" description="Transketolase-like pyrimidine-binding" evidence="12">
    <location>
        <begin position="276"/>
        <end position="441"/>
    </location>
</feature>
<comment type="subunit">
    <text evidence="4">Homodimer.</text>
</comment>
<dbReference type="PATRIC" id="fig|1339315.3.peg.4284"/>
<keyword evidence="6" id="KW-0808">Transferase</keyword>
<keyword evidence="10" id="KW-0786">Thiamine pyrophosphate</keyword>
<evidence type="ECO:0000256" key="8">
    <source>
        <dbReference type="ARBA" id="ARBA00022842"/>
    </source>
</evidence>
<dbReference type="InterPro" id="IPR005475">
    <property type="entry name" value="Transketolase-like_Pyr-bd"/>
</dbReference>
<proteinExistence type="inferred from homology"/>
<dbReference type="GO" id="GO:0019288">
    <property type="term" value="P:isopentenyl diphosphate biosynthetic process, methylerythritol 4-phosphate pathway"/>
    <property type="evidence" value="ECO:0007669"/>
    <property type="project" value="TreeGrafter"/>
</dbReference>
<comment type="cofactor">
    <cofactor evidence="1">
        <name>Mg(2+)</name>
        <dbReference type="ChEBI" id="CHEBI:18420"/>
    </cofactor>
</comment>
<dbReference type="InterPro" id="IPR033248">
    <property type="entry name" value="Transketolase_C"/>
</dbReference>
<keyword evidence="11" id="KW-0414">Isoprene biosynthesis</keyword>